<evidence type="ECO:0000256" key="1">
    <source>
        <dbReference type="SAM" id="MobiDB-lite"/>
    </source>
</evidence>
<reference evidence="2 3" key="1">
    <citation type="submission" date="2014-10" db="EMBL/GenBank/DDBJ databases">
        <title>Draft genome sequence of Pseudomonas chlororaphis EA105.</title>
        <authorList>
            <person name="McCully L.M."/>
            <person name="Bitzer A.S."/>
            <person name="Spence C."/>
            <person name="Bais H."/>
            <person name="Silby M.W."/>
        </authorList>
    </citation>
    <scope>NUCLEOTIDE SEQUENCE [LARGE SCALE GENOMIC DNA]</scope>
    <source>
        <strain evidence="2 3">EA105</strain>
    </source>
</reference>
<organism evidence="2 3">
    <name type="scientific">Pseudomonas chlororaphis</name>
    <dbReference type="NCBI Taxonomy" id="587753"/>
    <lineage>
        <taxon>Bacteria</taxon>
        <taxon>Pseudomonadati</taxon>
        <taxon>Pseudomonadota</taxon>
        <taxon>Gammaproteobacteria</taxon>
        <taxon>Pseudomonadales</taxon>
        <taxon>Pseudomonadaceae</taxon>
        <taxon>Pseudomonas</taxon>
    </lineage>
</organism>
<protein>
    <submittedName>
        <fullName evidence="2">Uncharacterized protein</fullName>
    </submittedName>
</protein>
<evidence type="ECO:0000313" key="3">
    <source>
        <dbReference type="Proteomes" id="UP000030564"/>
    </source>
</evidence>
<dbReference type="OrthoDB" id="6871016at2"/>
<evidence type="ECO:0000313" key="2">
    <source>
        <dbReference type="EMBL" id="KHA72546.1"/>
    </source>
</evidence>
<proteinExistence type="predicted"/>
<dbReference type="EMBL" id="JSFK01000013">
    <property type="protein sequence ID" value="KHA72546.1"/>
    <property type="molecule type" value="Genomic_DNA"/>
</dbReference>
<gene>
    <name evidence="2" type="ORF">NZ35_14880</name>
</gene>
<comment type="caution">
    <text evidence="2">The sequence shown here is derived from an EMBL/GenBank/DDBJ whole genome shotgun (WGS) entry which is preliminary data.</text>
</comment>
<dbReference type="AlphaFoldDB" id="A0A0A6FIF5"/>
<name>A0A0A6FIF5_9PSED</name>
<dbReference type="Proteomes" id="UP000030564">
    <property type="component" value="Unassembled WGS sequence"/>
</dbReference>
<accession>A0A0A6FIF5</accession>
<dbReference type="PATRIC" id="fig|587753.9.peg.1077"/>
<sequence>MVIVRKTATLSSPGLGPVDASPGRKRGRGVLPGNGPASKTSLLDDNQVQERAANQPELSLAHVRLSPLKSAEILPVRSVVQSLENYRLRAPASLPAANAQGLRAYKDRLYADIAPGEIVLVRQTATTGEYRATLTSELTASGPALAYDLQNRIWKLKGAQSSPDKGDVIDIDVDELIRGFSNDSPQKNRAHDGNDDSIERDTLMDVTLVARGLTQFSPRQAELIRSELRVVETVFSDANDVIGMKLPDVDTVYESFFGADHRIIAAQLADSVSRGLALSREYQGVWGADKFIGVDIDNQSSAWMYKRDFHGRFFINRKFMSRGMLSVSLGHEMLHTNRVDRFKAIGPNAADFFYLHDNLQTLLVSDSRIAYDVSERSVSDAIMRGGLTVDYMKATSDYHDSFLFGVSDYLGIVDDVELDEAVGLFNANSQLRAHMAANNADSIFFAAKSLQTWYRSKIEYVRFDSLIDD</sequence>
<feature type="region of interest" description="Disordered" evidence="1">
    <location>
        <begin position="1"/>
        <end position="44"/>
    </location>
</feature>